<reference evidence="1 2" key="1">
    <citation type="submission" date="2013-11" db="EMBL/GenBank/DDBJ databases">
        <title>The Genome Sequence of Phytophthora parasitica P1569.</title>
        <authorList>
            <consortium name="The Broad Institute Genomics Platform"/>
            <person name="Russ C."/>
            <person name="Tyler B."/>
            <person name="Panabieres F."/>
            <person name="Shan W."/>
            <person name="Tripathy S."/>
            <person name="Grunwald N."/>
            <person name="Machado M."/>
            <person name="Johnson C.S."/>
            <person name="Arredondo F."/>
            <person name="Hong C."/>
            <person name="Coffey M."/>
            <person name="Young S.K."/>
            <person name="Zeng Q."/>
            <person name="Gargeya S."/>
            <person name="Fitzgerald M."/>
            <person name="Abouelleil A."/>
            <person name="Alvarado L."/>
            <person name="Chapman S.B."/>
            <person name="Gainer-Dewar J."/>
            <person name="Goldberg J."/>
            <person name="Griggs A."/>
            <person name="Gujja S."/>
            <person name="Hansen M."/>
            <person name="Howarth C."/>
            <person name="Imamovic A."/>
            <person name="Ireland A."/>
            <person name="Larimer J."/>
            <person name="McCowan C."/>
            <person name="Murphy C."/>
            <person name="Pearson M."/>
            <person name="Poon T.W."/>
            <person name="Priest M."/>
            <person name="Roberts A."/>
            <person name="Saif S."/>
            <person name="Shea T."/>
            <person name="Sykes S."/>
            <person name="Wortman J."/>
            <person name="Nusbaum C."/>
            <person name="Birren B."/>
        </authorList>
    </citation>
    <scope>NUCLEOTIDE SEQUENCE [LARGE SCALE GENOMIC DNA]</scope>
    <source>
        <strain evidence="1 2">P1569</strain>
    </source>
</reference>
<sequence length="139" mass="15219">MTDLGEVKYILGWSIEGNREARTILPTNANRNVNLTTVMKPQTQHENDKMKYIPYREVMYLMVGTRPDLAYHMRDVSQFLANLACRHATLGRAPSSTTPPTCTVGGTPGAVGDDCRGRKSGVGGPDGSCCGDWQLEACR</sequence>
<evidence type="ECO:0000313" key="1">
    <source>
        <dbReference type="EMBL" id="ETI57717.1"/>
    </source>
</evidence>
<dbReference type="EMBL" id="ANIZ01000004">
    <property type="protein sequence ID" value="ETI57717.1"/>
    <property type="molecule type" value="Genomic_DNA"/>
</dbReference>
<gene>
    <name evidence="1" type="ORF">F443_00019</name>
</gene>
<name>V9G363_PHYNI</name>
<organism evidence="1 2">
    <name type="scientific">Phytophthora nicotianae P1569</name>
    <dbReference type="NCBI Taxonomy" id="1317065"/>
    <lineage>
        <taxon>Eukaryota</taxon>
        <taxon>Sar</taxon>
        <taxon>Stramenopiles</taxon>
        <taxon>Oomycota</taxon>
        <taxon>Peronosporomycetes</taxon>
        <taxon>Peronosporales</taxon>
        <taxon>Peronosporaceae</taxon>
        <taxon>Phytophthora</taxon>
    </lineage>
</organism>
<evidence type="ECO:0000313" key="2">
    <source>
        <dbReference type="Proteomes" id="UP000018721"/>
    </source>
</evidence>
<proteinExistence type="predicted"/>
<keyword evidence="2" id="KW-1185">Reference proteome</keyword>
<dbReference type="OrthoDB" id="115214at2759"/>
<dbReference type="HOGENOM" id="CLU_1849050_0_0_1"/>
<dbReference type="AlphaFoldDB" id="V9G363"/>
<comment type="caution">
    <text evidence="1">The sequence shown here is derived from an EMBL/GenBank/DDBJ whole genome shotgun (WGS) entry which is preliminary data.</text>
</comment>
<accession>V9G363</accession>
<protein>
    <submittedName>
        <fullName evidence="1">Uncharacterized protein</fullName>
    </submittedName>
</protein>
<dbReference type="Proteomes" id="UP000018721">
    <property type="component" value="Unassembled WGS sequence"/>
</dbReference>